<dbReference type="AlphaFoldDB" id="A0A0E0C6R4"/>
<keyword evidence="2" id="KW-1185">Reference proteome</keyword>
<dbReference type="Proteomes" id="UP000008021">
    <property type="component" value="Chromosome 1"/>
</dbReference>
<sequence length="139" mass="15339">MGFVDLWPGIVLVNLLQEEPAPSNIQLPPPLRACLVGEIKFFGCYIGQSGCWRNDCQLHASDISNLMPKLPNYFEPTPQPILEKLHVGHPVLSLHNAKIDHLAHKAWILPIDLRNGVIQQPIDFVGADGTVGICETSND</sequence>
<dbReference type="Gramene" id="OMERI01G25820.4">
    <property type="protein sequence ID" value="OMERI01G25820.4"/>
    <property type="gene ID" value="OMERI01G25820"/>
</dbReference>
<dbReference type="PANTHER" id="PTHR33074">
    <property type="entry name" value="EXPRESSED PROTEIN-RELATED"/>
    <property type="match status" value="1"/>
</dbReference>
<dbReference type="PANTHER" id="PTHR33074:SF139">
    <property type="entry name" value="OS09G0567000 PROTEIN"/>
    <property type="match status" value="1"/>
</dbReference>
<reference evidence="1" key="1">
    <citation type="submission" date="2015-04" db="UniProtKB">
        <authorList>
            <consortium name="EnsemblPlants"/>
        </authorList>
    </citation>
    <scope>IDENTIFICATION</scope>
</reference>
<reference evidence="1" key="2">
    <citation type="submission" date="2018-05" db="EMBL/GenBank/DDBJ databases">
        <title>OmerRS3 (Oryza meridionalis Reference Sequence Version 3).</title>
        <authorList>
            <person name="Zhang J."/>
            <person name="Kudrna D."/>
            <person name="Lee S."/>
            <person name="Talag J."/>
            <person name="Welchert J."/>
            <person name="Wing R.A."/>
        </authorList>
    </citation>
    <scope>NUCLEOTIDE SEQUENCE [LARGE SCALE GENOMIC DNA]</scope>
    <source>
        <strain evidence="1">cv. OR44</strain>
    </source>
</reference>
<evidence type="ECO:0000313" key="2">
    <source>
        <dbReference type="Proteomes" id="UP000008021"/>
    </source>
</evidence>
<organism evidence="1">
    <name type="scientific">Oryza meridionalis</name>
    <dbReference type="NCBI Taxonomy" id="40149"/>
    <lineage>
        <taxon>Eukaryota</taxon>
        <taxon>Viridiplantae</taxon>
        <taxon>Streptophyta</taxon>
        <taxon>Embryophyta</taxon>
        <taxon>Tracheophyta</taxon>
        <taxon>Spermatophyta</taxon>
        <taxon>Magnoliopsida</taxon>
        <taxon>Liliopsida</taxon>
        <taxon>Poales</taxon>
        <taxon>Poaceae</taxon>
        <taxon>BOP clade</taxon>
        <taxon>Oryzoideae</taxon>
        <taxon>Oryzeae</taxon>
        <taxon>Oryzinae</taxon>
        <taxon>Oryza</taxon>
    </lineage>
</organism>
<name>A0A0E0C6R4_9ORYZ</name>
<proteinExistence type="predicted"/>
<evidence type="ECO:0000313" key="1">
    <source>
        <dbReference type="EnsemblPlants" id="OMERI01G25820.4"/>
    </source>
</evidence>
<protein>
    <submittedName>
        <fullName evidence="1">Uncharacterized protein</fullName>
    </submittedName>
</protein>
<dbReference type="HOGENOM" id="CLU_1952369_0_0_1"/>
<dbReference type="EnsemblPlants" id="OMERI01G25820.4">
    <property type="protein sequence ID" value="OMERI01G25820.4"/>
    <property type="gene ID" value="OMERI01G25820"/>
</dbReference>
<accession>A0A0E0C6R4</accession>